<feature type="compositionally biased region" description="Basic and acidic residues" evidence="1">
    <location>
        <begin position="448"/>
        <end position="463"/>
    </location>
</feature>
<name>A0AAN9B489_9CAEN</name>
<evidence type="ECO:0000256" key="1">
    <source>
        <dbReference type="SAM" id="MobiDB-lite"/>
    </source>
</evidence>
<feature type="compositionally biased region" description="Low complexity" evidence="1">
    <location>
        <begin position="732"/>
        <end position="742"/>
    </location>
</feature>
<reference evidence="5 6" key="1">
    <citation type="submission" date="2024-02" db="EMBL/GenBank/DDBJ databases">
        <title>Chromosome-scale genome assembly of the rough periwinkle Littorina saxatilis.</title>
        <authorList>
            <person name="De Jode A."/>
            <person name="Faria R."/>
            <person name="Formenti G."/>
            <person name="Sims Y."/>
            <person name="Smith T.P."/>
            <person name="Tracey A."/>
            <person name="Wood J.M.D."/>
            <person name="Zagrodzka Z.B."/>
            <person name="Johannesson K."/>
            <person name="Butlin R.K."/>
            <person name="Leder E.H."/>
        </authorList>
    </citation>
    <scope>NUCLEOTIDE SEQUENCE [LARGE SCALE GENOMIC DNA]</scope>
    <source>
        <strain evidence="5">Snail1</strain>
        <tissue evidence="5">Muscle</tissue>
    </source>
</reference>
<dbReference type="EMBL" id="JBAMIC010000012">
    <property type="protein sequence ID" value="KAK7099011.1"/>
    <property type="molecule type" value="Genomic_DNA"/>
</dbReference>
<feature type="compositionally biased region" description="Polar residues" evidence="1">
    <location>
        <begin position="631"/>
        <end position="656"/>
    </location>
</feature>
<feature type="signal peptide" evidence="3">
    <location>
        <begin position="1"/>
        <end position="21"/>
    </location>
</feature>
<accession>A0AAN9B489</accession>
<keyword evidence="3" id="KW-0732">Signal</keyword>
<evidence type="ECO:0000256" key="2">
    <source>
        <dbReference type="SAM" id="Phobius"/>
    </source>
</evidence>
<dbReference type="Gene3D" id="2.60.120.200">
    <property type="match status" value="1"/>
</dbReference>
<dbReference type="PROSITE" id="PS50060">
    <property type="entry name" value="MAM_2"/>
    <property type="match status" value="1"/>
</dbReference>
<gene>
    <name evidence="5" type="ORF">V1264_003216</name>
</gene>
<organism evidence="5 6">
    <name type="scientific">Littorina saxatilis</name>
    <dbReference type="NCBI Taxonomy" id="31220"/>
    <lineage>
        <taxon>Eukaryota</taxon>
        <taxon>Metazoa</taxon>
        <taxon>Spiralia</taxon>
        <taxon>Lophotrochozoa</taxon>
        <taxon>Mollusca</taxon>
        <taxon>Gastropoda</taxon>
        <taxon>Caenogastropoda</taxon>
        <taxon>Littorinimorpha</taxon>
        <taxon>Littorinoidea</taxon>
        <taxon>Littorinidae</taxon>
        <taxon>Littorina</taxon>
    </lineage>
</organism>
<feature type="compositionally biased region" description="Polar residues" evidence="1">
    <location>
        <begin position="425"/>
        <end position="441"/>
    </location>
</feature>
<dbReference type="GO" id="GO:0016020">
    <property type="term" value="C:membrane"/>
    <property type="evidence" value="ECO:0007669"/>
    <property type="project" value="InterPro"/>
</dbReference>
<evidence type="ECO:0000313" key="5">
    <source>
        <dbReference type="EMBL" id="KAK7099011.1"/>
    </source>
</evidence>
<feature type="region of interest" description="Disordered" evidence="1">
    <location>
        <begin position="294"/>
        <end position="325"/>
    </location>
</feature>
<feature type="transmembrane region" description="Helical" evidence="2">
    <location>
        <begin position="240"/>
        <end position="264"/>
    </location>
</feature>
<feature type="region of interest" description="Disordered" evidence="1">
    <location>
        <begin position="530"/>
        <end position="550"/>
    </location>
</feature>
<evidence type="ECO:0000259" key="4">
    <source>
        <dbReference type="PROSITE" id="PS50060"/>
    </source>
</evidence>
<feature type="domain" description="MAM" evidence="4">
    <location>
        <begin position="28"/>
        <end position="192"/>
    </location>
</feature>
<dbReference type="InterPro" id="IPR013320">
    <property type="entry name" value="ConA-like_dom_sf"/>
</dbReference>
<dbReference type="CDD" id="cd06263">
    <property type="entry name" value="MAM"/>
    <property type="match status" value="1"/>
</dbReference>
<keyword evidence="2" id="KW-0812">Transmembrane</keyword>
<dbReference type="Proteomes" id="UP001374579">
    <property type="component" value="Unassembled WGS sequence"/>
</dbReference>
<dbReference type="AlphaFoldDB" id="A0AAN9B489"/>
<keyword evidence="2" id="KW-0472">Membrane</keyword>
<feature type="chain" id="PRO_5042957134" description="MAM domain-containing protein" evidence="3">
    <location>
        <begin position="22"/>
        <end position="820"/>
    </location>
</feature>
<feature type="compositionally biased region" description="Basic and acidic residues" evidence="1">
    <location>
        <begin position="701"/>
        <end position="731"/>
    </location>
</feature>
<evidence type="ECO:0000313" key="6">
    <source>
        <dbReference type="Proteomes" id="UP001374579"/>
    </source>
</evidence>
<dbReference type="SUPFAM" id="SSF49899">
    <property type="entry name" value="Concanavalin A-like lectins/glucanases"/>
    <property type="match status" value="1"/>
</dbReference>
<feature type="region of interest" description="Disordered" evidence="1">
    <location>
        <begin position="417"/>
        <end position="505"/>
    </location>
</feature>
<keyword evidence="6" id="KW-1185">Reference proteome</keyword>
<keyword evidence="2" id="KW-1133">Transmembrane helix</keyword>
<dbReference type="Pfam" id="PF00629">
    <property type="entry name" value="MAM"/>
    <property type="match status" value="1"/>
</dbReference>
<evidence type="ECO:0000256" key="3">
    <source>
        <dbReference type="SAM" id="SignalP"/>
    </source>
</evidence>
<feature type="region of interest" description="Disordered" evidence="1">
    <location>
        <begin position="580"/>
        <end position="820"/>
    </location>
</feature>
<proteinExistence type="predicted"/>
<feature type="compositionally biased region" description="Polar residues" evidence="1">
    <location>
        <begin position="295"/>
        <end position="325"/>
    </location>
</feature>
<dbReference type="InterPro" id="IPR000998">
    <property type="entry name" value="MAM_dom"/>
</dbReference>
<sequence>MSTKRLLILAFVFGVFATSRGEEGACEVSCNFNTDTCSWNNDANVTVEWSRTYCLLQCNPLNSYMSLKMKDVSINDTGRLSTPWLRGSINETCVLQFDYYIQKSNECQLSVLFRTKTSMTSLWMTANATKGKQFKESPKVDVPCDGNAYQIVFEGKKISKKSCGDEIYIDAVEFEVTLSSSTTTSTTSNCSTDPAGKSMTATGSTLCTQSTHATGINTGVADSHSQENSDDIDEDVGQGFVAAIIILVVIAVVVIAFTATLCLLRKRAQSQGNSEHSTVKLCCTKLKRVPDTDHLSSSLTGHQLQHHNNQTGSSAVHSGSDNVYSTAEDEGYDLTSLSSSDLQRGQQAAGAQDDYNVLSLRDSKTSAPASTPAETYPRFPMEQHAVSSPPVGDQAIPVEGASQDDYNALSLRDSKHSIPKKTYHHTSMAQEGARSPTTNGHLSPKAGTRQDDYNDLSLKDSKNDASASIPKETYHHISMAQEGARSPTTNRHLSPKAGTRQDDYNDLSLRHSHNVASASIPEETYQHLDMEQEGARSPTTHGHLSPKEGTRQDVYNALSLKDSKNDASASIPEETYQHLDMEQESARSPTTSGYVNVTAGSSQDDRNVLPPRDTNAAAPEETYSHLDEQQESAVSPSTNGNATTQEGRQAASNQSDDIMMSRTDLEDSSGELPPEDFYAHLNLQQGSELSPPSDEYCISAKEGENANRPAPTEKKYPNQEPRHPRDQRNTDSSDQQNQNCSSFAQGGQPARSNKARRDSARARAGSSEYENVNDDFEVKSSAPAASGNEHQSVLGGKGAIGDCDKMPENVYGNLDDTLGE</sequence>
<comment type="caution">
    <text evidence="5">The sequence shown here is derived from an EMBL/GenBank/DDBJ whole genome shotgun (WGS) entry which is preliminary data.</text>
</comment>
<feature type="compositionally biased region" description="Polar residues" evidence="1">
    <location>
        <begin position="586"/>
        <end position="602"/>
    </location>
</feature>
<dbReference type="SMART" id="SM00137">
    <property type="entry name" value="MAM"/>
    <property type="match status" value="1"/>
</dbReference>
<protein>
    <recommendedName>
        <fullName evidence="4">MAM domain-containing protein</fullName>
    </recommendedName>
</protein>